<comment type="function">
    <text evidence="5">Catalyzes the cleavage of L-allo-threonine and L-threonine to glycine and acetaldehyde.</text>
</comment>
<comment type="catalytic activity">
    <reaction evidence="5">
        <text>L-threonine = acetaldehyde + glycine</text>
        <dbReference type="Rhea" id="RHEA:19625"/>
        <dbReference type="ChEBI" id="CHEBI:15343"/>
        <dbReference type="ChEBI" id="CHEBI:57305"/>
        <dbReference type="ChEBI" id="CHEBI:57926"/>
        <dbReference type="EC" id="4.1.2.48"/>
    </reaction>
</comment>
<dbReference type="SUPFAM" id="SSF53383">
    <property type="entry name" value="PLP-dependent transferases"/>
    <property type="match status" value="1"/>
</dbReference>
<dbReference type="OrthoDB" id="9774495at2"/>
<accession>A0A1B2EEG8</accession>
<protein>
    <recommendedName>
        <fullName evidence="5">L-threonine aldolase</fullName>
        <ecNumber evidence="5">4.1.2.48</ecNumber>
    </recommendedName>
</protein>
<keyword evidence="5" id="KW-0456">Lyase</keyword>
<dbReference type="EMBL" id="CP016616">
    <property type="protein sequence ID" value="ANY78371.1"/>
    <property type="molecule type" value="Genomic_DNA"/>
</dbReference>
<sequence>MNFASDNIVGGSAPVLQAILDANAGTMTAYGNDEISKRVRARFDEIFEREVSVFFVATGTAANALALSAAVPPYGLCVCHREAHIIDDECGAPEFFMHGAKLAGLPGIGAKLKPEDIDAYLRSLPKAVKQMPPKALSISQVSECGMVYGLDEIESFGQVCREHGMAFHMDGARFVNALVSLGCSPAEMTWKRGVDILSFGATKNGGLMAEAIVVFRPDLAESLGYRSKRAGQIISKGRLIAAQFEGYFGNDHWLDNARHANRMAQTLSEGLVRLPGVRLAWPREANEVFPIIPKTLDGALKAAGIHYNPWTELSLPETERVADHEILIRLVTSWATREDDVQRLLQAASSGASREAAE</sequence>
<dbReference type="Pfam" id="PF01212">
    <property type="entry name" value="Beta_elim_lyase"/>
    <property type="match status" value="1"/>
</dbReference>
<dbReference type="GO" id="GO:0008732">
    <property type="term" value="F:L-allo-threonine aldolase activity"/>
    <property type="evidence" value="ECO:0007669"/>
    <property type="project" value="RHEA"/>
</dbReference>
<feature type="domain" description="Aromatic amino acid beta-eliminating lyase/threonine aldolase" evidence="6">
    <location>
        <begin position="3"/>
        <end position="286"/>
    </location>
</feature>
<dbReference type="KEGG" id="moc:BB934_09075"/>
<dbReference type="PANTHER" id="PTHR48097">
    <property type="entry name" value="L-THREONINE ALDOLASE-RELATED"/>
    <property type="match status" value="1"/>
</dbReference>
<dbReference type="InterPro" id="IPR015421">
    <property type="entry name" value="PyrdxlP-dep_Trfase_major"/>
</dbReference>
<comment type="cofactor">
    <cofactor evidence="1 5">
        <name>pyridoxal 5'-phosphate</name>
        <dbReference type="ChEBI" id="CHEBI:597326"/>
    </cofactor>
</comment>
<dbReference type="Gene3D" id="3.90.1150.10">
    <property type="entry name" value="Aspartate Aminotransferase, domain 1"/>
    <property type="match status" value="1"/>
</dbReference>
<evidence type="ECO:0000256" key="2">
    <source>
        <dbReference type="ARBA" id="ARBA00006966"/>
    </source>
</evidence>
<evidence type="ECO:0000256" key="5">
    <source>
        <dbReference type="PIRNR" id="PIRNR038940"/>
    </source>
</evidence>
<name>A0A1B2EEG8_9HYPH</name>
<proteinExistence type="inferred from homology"/>
<dbReference type="Gene3D" id="3.40.640.10">
    <property type="entry name" value="Type I PLP-dependent aspartate aminotransferase-like (Major domain)"/>
    <property type="match status" value="1"/>
</dbReference>
<evidence type="ECO:0000256" key="3">
    <source>
        <dbReference type="ARBA" id="ARBA00011881"/>
    </source>
</evidence>
<dbReference type="InterPro" id="IPR015422">
    <property type="entry name" value="PyrdxlP-dep_Trfase_small"/>
</dbReference>
<evidence type="ECO:0000313" key="7">
    <source>
        <dbReference type="EMBL" id="ANY78371.1"/>
    </source>
</evidence>
<evidence type="ECO:0000256" key="1">
    <source>
        <dbReference type="ARBA" id="ARBA00001933"/>
    </source>
</evidence>
<comment type="similarity">
    <text evidence="2 5">Belongs to the threonine aldolase family.</text>
</comment>
<dbReference type="EC" id="4.1.2.48" evidence="5"/>
<organism evidence="7">
    <name type="scientific">Microvirga ossetica</name>
    <dbReference type="NCBI Taxonomy" id="1882682"/>
    <lineage>
        <taxon>Bacteria</taxon>
        <taxon>Pseudomonadati</taxon>
        <taxon>Pseudomonadota</taxon>
        <taxon>Alphaproteobacteria</taxon>
        <taxon>Hyphomicrobiales</taxon>
        <taxon>Methylobacteriaceae</taxon>
        <taxon>Microvirga</taxon>
    </lineage>
</organism>
<comment type="catalytic activity">
    <reaction evidence="5">
        <text>L-allo-threonine = acetaldehyde + glycine</text>
        <dbReference type="Rhea" id="RHEA:26209"/>
        <dbReference type="ChEBI" id="CHEBI:15343"/>
        <dbReference type="ChEBI" id="CHEBI:57305"/>
        <dbReference type="ChEBI" id="CHEBI:58585"/>
        <dbReference type="EC" id="4.1.2.48"/>
    </reaction>
</comment>
<dbReference type="PANTHER" id="PTHR48097:SF5">
    <property type="entry name" value="LOW SPECIFICITY L-THREONINE ALDOLASE"/>
    <property type="match status" value="1"/>
</dbReference>
<dbReference type="AlphaFoldDB" id="A0A1B2EEG8"/>
<dbReference type="GO" id="GO:0006567">
    <property type="term" value="P:L-threonine catabolic process"/>
    <property type="evidence" value="ECO:0007669"/>
    <property type="project" value="UniProtKB-UniRule"/>
</dbReference>
<reference evidence="7" key="1">
    <citation type="submission" date="2016-07" db="EMBL/GenBank/DDBJ databases">
        <title>Microvirga ossetica sp. nov. a new species of rhizobia isolated from root nodules of the legume species Vicia alpestris Steven originated from North Ossetia region in the Caucasus.</title>
        <authorList>
            <person name="Safronova V.I."/>
            <person name="Kuznetsova I.G."/>
            <person name="Sazanova A.L."/>
            <person name="Belimov A."/>
            <person name="Andronov E."/>
            <person name="Osledkin Y.S."/>
            <person name="Onishchuk O.P."/>
            <person name="Kurchak O.N."/>
            <person name="Shaposhnikov A.I."/>
            <person name="Willems A."/>
            <person name="Tikhonovich I.A."/>
        </authorList>
    </citation>
    <scope>NUCLEOTIDE SEQUENCE [LARGE SCALE GENOMIC DNA]</scope>
    <source>
        <strain evidence="7">V5/3M</strain>
    </source>
</reference>
<keyword evidence="4 5" id="KW-0663">Pyridoxal phosphate</keyword>
<dbReference type="InterPro" id="IPR015424">
    <property type="entry name" value="PyrdxlP-dep_Trfase"/>
</dbReference>
<comment type="subunit">
    <text evidence="3">Homotetramer.</text>
</comment>
<evidence type="ECO:0000256" key="4">
    <source>
        <dbReference type="ARBA" id="ARBA00022898"/>
    </source>
</evidence>
<dbReference type="PIRSF" id="PIRSF038940">
    <property type="entry name" value="Low_specificity_LTA"/>
    <property type="match status" value="1"/>
</dbReference>
<evidence type="ECO:0000259" key="6">
    <source>
        <dbReference type="Pfam" id="PF01212"/>
    </source>
</evidence>
<dbReference type="RefSeq" id="WP_099509357.1">
    <property type="nucleotide sequence ID" value="NZ_CP016616.1"/>
</dbReference>
<dbReference type="InterPro" id="IPR001597">
    <property type="entry name" value="ArAA_b-elim_lyase/Thr_aldolase"/>
</dbReference>
<gene>
    <name evidence="7" type="ORF">BB934_09075</name>
</gene>
<dbReference type="InterPro" id="IPR026273">
    <property type="entry name" value="Low_specificity_L-TA_bact"/>
</dbReference>